<protein>
    <recommendedName>
        <fullName evidence="2">PL28 ulvan lyase domain-containing protein</fullName>
    </recommendedName>
</protein>
<reference evidence="3 4" key="1">
    <citation type="submission" date="2018-07" db="EMBL/GenBank/DDBJ databases">
        <title>Genomic Encyclopedia of Type Strains, Phase III (KMG-III): the genomes of soil and plant-associated and newly described type strains.</title>
        <authorList>
            <person name="Whitman W."/>
        </authorList>
    </citation>
    <scope>NUCLEOTIDE SEQUENCE [LARGE SCALE GENOMIC DNA]</scope>
    <source>
        <strain evidence="3 4">CECT 8487</strain>
    </source>
</reference>
<feature type="compositionally biased region" description="Acidic residues" evidence="1">
    <location>
        <begin position="32"/>
        <end position="68"/>
    </location>
</feature>
<evidence type="ECO:0000313" key="3">
    <source>
        <dbReference type="EMBL" id="RED50415.1"/>
    </source>
</evidence>
<evidence type="ECO:0000313" key="4">
    <source>
        <dbReference type="Proteomes" id="UP000256629"/>
    </source>
</evidence>
<dbReference type="OrthoDB" id="1415098at2"/>
<evidence type="ECO:0000256" key="1">
    <source>
        <dbReference type="SAM" id="MobiDB-lite"/>
    </source>
</evidence>
<dbReference type="EMBL" id="QRDX01000001">
    <property type="protein sequence ID" value="RED50415.1"/>
    <property type="molecule type" value="Genomic_DNA"/>
</dbReference>
<dbReference type="InterPro" id="IPR054591">
    <property type="entry name" value="PL28"/>
</dbReference>
<feature type="region of interest" description="Disordered" evidence="1">
    <location>
        <begin position="32"/>
        <end position="93"/>
    </location>
</feature>
<sequence>MKKLNFNYALVFTIVFMVFGILVSCQSEGEPSEEINEVVVDEPNPDPDPDPVPDPVPDSDSEETDEDTGAYTTCNPDGENATRTSNDLPNPVNVGTIDDRSCYANYKESTLMGSVWGVYNITDGSNKFDATLQPRIERSLPRAAKLGVGTYVKFNGTVRILEVGDTSGTNNDGTYIAQAKGKHTGGGGSPDPAICLFLAKPVYGTGSNSNKQVSFDVYAERILTRGGEGSSGREIVFLKNIEKNKPTDFQLEVGFRVDSNDASKKIHYCDAIIGGESFNWNIPDPERATESKIRYGAYRVKGGRAQIRWANTTFDKVEKD</sequence>
<feature type="domain" description="PL28 ulvan lyase" evidence="2">
    <location>
        <begin position="63"/>
        <end position="317"/>
    </location>
</feature>
<evidence type="ECO:0000259" key="2">
    <source>
        <dbReference type="Pfam" id="PF22826"/>
    </source>
</evidence>
<dbReference type="AlphaFoldDB" id="A0A3D9HLZ2"/>
<dbReference type="Pfam" id="PF22826">
    <property type="entry name" value="PL28"/>
    <property type="match status" value="1"/>
</dbReference>
<comment type="caution">
    <text evidence="3">The sequence shown here is derived from an EMBL/GenBank/DDBJ whole genome shotgun (WGS) entry which is preliminary data.</text>
</comment>
<keyword evidence="4" id="KW-1185">Reference proteome</keyword>
<accession>A0A3D9HLZ2</accession>
<feature type="compositionally biased region" description="Polar residues" evidence="1">
    <location>
        <begin position="70"/>
        <end position="88"/>
    </location>
</feature>
<dbReference type="Proteomes" id="UP000256629">
    <property type="component" value="Unassembled WGS sequence"/>
</dbReference>
<dbReference type="RefSeq" id="WP_116039342.1">
    <property type="nucleotide sequence ID" value="NZ_QRDX01000001.1"/>
</dbReference>
<name>A0A3D9HLZ2_9FLAO</name>
<dbReference type="PROSITE" id="PS51257">
    <property type="entry name" value="PROKAR_LIPOPROTEIN"/>
    <property type="match status" value="1"/>
</dbReference>
<gene>
    <name evidence="3" type="ORF">DFQ02_101447</name>
</gene>
<proteinExistence type="predicted"/>
<organism evidence="3 4">
    <name type="scientific">Seonamhaeicola aphaedonensis</name>
    <dbReference type="NCBI Taxonomy" id="1461338"/>
    <lineage>
        <taxon>Bacteria</taxon>
        <taxon>Pseudomonadati</taxon>
        <taxon>Bacteroidota</taxon>
        <taxon>Flavobacteriia</taxon>
        <taxon>Flavobacteriales</taxon>
        <taxon>Flavobacteriaceae</taxon>
    </lineage>
</organism>